<accession>A0A914P1F6</accession>
<evidence type="ECO:0000313" key="2">
    <source>
        <dbReference type="WBParaSite" id="PDA_v2.g1163.t1"/>
    </source>
</evidence>
<protein>
    <submittedName>
        <fullName evidence="2">Uncharacterized protein</fullName>
    </submittedName>
</protein>
<name>A0A914P1F6_9BILA</name>
<dbReference type="AlphaFoldDB" id="A0A914P1F6"/>
<organism evidence="1 2">
    <name type="scientific">Panagrolaimus davidi</name>
    <dbReference type="NCBI Taxonomy" id="227884"/>
    <lineage>
        <taxon>Eukaryota</taxon>
        <taxon>Metazoa</taxon>
        <taxon>Ecdysozoa</taxon>
        <taxon>Nematoda</taxon>
        <taxon>Chromadorea</taxon>
        <taxon>Rhabditida</taxon>
        <taxon>Tylenchina</taxon>
        <taxon>Panagrolaimomorpha</taxon>
        <taxon>Panagrolaimoidea</taxon>
        <taxon>Panagrolaimidae</taxon>
        <taxon>Panagrolaimus</taxon>
    </lineage>
</organism>
<reference evidence="2" key="1">
    <citation type="submission" date="2022-11" db="UniProtKB">
        <authorList>
            <consortium name="WormBaseParasite"/>
        </authorList>
    </citation>
    <scope>IDENTIFICATION</scope>
</reference>
<dbReference type="Proteomes" id="UP000887578">
    <property type="component" value="Unplaced"/>
</dbReference>
<proteinExistence type="predicted"/>
<sequence length="800" mass="92489">MLLLNVIKVFLLQAFFVTYVYARYPFISSQFIKYDERSTPHLCGSFTWIPLLPQKNNCDKTSNPFRSYPEILSNVDALDDPIGLCDREIKKKLPPPISPYKNNMYISGEFDAQTIHDVIALCVARIICDTDLRSEVNLDIVWGQITTKSTEPNECDGKFEVIDHRVSRCLFSTRFDIHHYFSQLDKLQKTLADGELCVDRYGRKYPPPVGLGGKCVMFQYVKNGNETPEVFMPIERQDLIKRIYAFDISHEIRKNSTTFERLLPKNYTEIRNITDCMTLNINKQSFVHCMYDPKDSHMFCPANESYYFCPKNYNVKQSFIQNEAKKELLNFDNVPLYISYAISNKSFVFSEHCYISTGFSPNGTVDGKTNITYHVELLGSEACSDITETQQNGTYYQERIDASIENYCPWENDTTYSMCFETKSEHHFSSYVETLNNISDILNFSPCYYQVNSGNDCYYSLDFETGAKSRISPKWIADIEGGTLNATKKDFKSATGCGTVFITKEMKRHCYDKLNREEYSKGSNIIICKCNTSLCDEPGVVDPANFTEYKNEFVCNQGSDETSLASPSFFCSVRLTIVTENEMDVKIFNYSSLNTYDKYEKDPFIECWNSTTLSEKLHSKVPRKDITSCFHKDSEEPETYECCCFTSNISCNTEKLIQDYRNRVIREKMVDENQERGCAFKNSSTIATTETCDKDFVKNDEEKKCYGIFKVPTTSINNRAKPTLETENCYWPHPQYHDKYSVFCSNQFFNIDGLVENDCLSLFINDYTSNSMERTLILCCKTAEYPKERESILSRSFILW</sequence>
<dbReference type="WBParaSite" id="PDA_v2.g1163.t1">
    <property type="protein sequence ID" value="PDA_v2.g1163.t1"/>
    <property type="gene ID" value="PDA_v2.g1163"/>
</dbReference>
<keyword evidence="1" id="KW-1185">Reference proteome</keyword>
<evidence type="ECO:0000313" key="1">
    <source>
        <dbReference type="Proteomes" id="UP000887578"/>
    </source>
</evidence>